<keyword evidence="2" id="KW-0560">Oxidoreductase</keyword>
<keyword evidence="2" id="KW-0503">Monooxygenase</keyword>
<gene>
    <name evidence="2" type="ORF">GU243_14225</name>
</gene>
<dbReference type="GO" id="GO:0004497">
    <property type="term" value="F:monooxygenase activity"/>
    <property type="evidence" value="ECO:0007669"/>
    <property type="project" value="UniProtKB-KW"/>
</dbReference>
<proteinExistence type="predicted"/>
<dbReference type="SUPFAM" id="SSF54909">
    <property type="entry name" value="Dimeric alpha+beta barrel"/>
    <property type="match status" value="1"/>
</dbReference>
<protein>
    <submittedName>
        <fullName evidence="2">Antibiotic biosynthesis monooxygenase</fullName>
    </submittedName>
</protein>
<dbReference type="AlphaFoldDB" id="A0A6P1NT57"/>
<evidence type="ECO:0000313" key="3">
    <source>
        <dbReference type="Proteomes" id="UP000464186"/>
    </source>
</evidence>
<dbReference type="Gene3D" id="3.30.70.100">
    <property type="match status" value="1"/>
</dbReference>
<keyword evidence="3" id="KW-1185">Reference proteome</keyword>
<dbReference type="PROSITE" id="PS51725">
    <property type="entry name" value="ABM"/>
    <property type="match status" value="1"/>
</dbReference>
<feature type="domain" description="ABM" evidence="1">
    <location>
        <begin position="2"/>
        <end position="91"/>
    </location>
</feature>
<name>A0A6P1NT57_9MICC</name>
<dbReference type="EMBL" id="CP047898">
    <property type="protein sequence ID" value="QHK20692.1"/>
    <property type="molecule type" value="Genomic_DNA"/>
</dbReference>
<evidence type="ECO:0000313" key="2">
    <source>
        <dbReference type="EMBL" id="QHK20692.1"/>
    </source>
</evidence>
<dbReference type="InterPro" id="IPR007138">
    <property type="entry name" value="ABM_dom"/>
</dbReference>
<dbReference type="Proteomes" id="UP000464186">
    <property type="component" value="Chromosome"/>
</dbReference>
<dbReference type="KEGG" id="psey:GU243_14225"/>
<evidence type="ECO:0000259" key="1">
    <source>
        <dbReference type="PROSITE" id="PS51725"/>
    </source>
</evidence>
<dbReference type="InterPro" id="IPR011008">
    <property type="entry name" value="Dimeric_a/b-barrel"/>
</dbReference>
<organism evidence="2 3">
    <name type="scientific">Pseudarthrobacter psychrotolerans</name>
    <dbReference type="NCBI Taxonomy" id="2697569"/>
    <lineage>
        <taxon>Bacteria</taxon>
        <taxon>Bacillati</taxon>
        <taxon>Actinomycetota</taxon>
        <taxon>Actinomycetes</taxon>
        <taxon>Micrococcales</taxon>
        <taxon>Micrococcaceae</taxon>
        <taxon>Pseudarthrobacter</taxon>
    </lineage>
</organism>
<accession>A0A6P1NT57</accession>
<sequence>MITEHALLPVISGQEEDFEAAFDRARLIIASMPGFASLSLSRSIETPNTYLLLVQWDSLEDHTVGFRGSPQYQQWREILHKFYEPFPSVEHYELVDSAPR</sequence>
<dbReference type="Pfam" id="PF03992">
    <property type="entry name" value="ABM"/>
    <property type="match status" value="1"/>
</dbReference>
<reference evidence="2 3" key="1">
    <citation type="submission" date="2020-01" db="EMBL/GenBank/DDBJ databases">
        <title>Pseudarthrobacter psychrotolerans sp. nov., isolated from antarctic soil.</title>
        <authorList>
            <person name="Shin Y."/>
            <person name="Park W."/>
        </authorList>
    </citation>
    <scope>NUCLEOTIDE SEQUENCE [LARGE SCALE GENOMIC DNA]</scope>
    <source>
        <strain evidence="2 3">YJ56</strain>
    </source>
</reference>